<keyword evidence="3" id="KW-1185">Reference proteome</keyword>
<evidence type="ECO:0000313" key="3">
    <source>
        <dbReference type="Proteomes" id="UP000326565"/>
    </source>
</evidence>
<protein>
    <submittedName>
        <fullName evidence="2">Uncharacterized protein</fullName>
    </submittedName>
</protein>
<dbReference type="AlphaFoldDB" id="A0A5N5WYU4"/>
<reference evidence="2 3" key="1">
    <citation type="submission" date="2019-04" db="EMBL/GenBank/DDBJ databases">
        <title>Friends and foes A comparative genomics study of 23 Aspergillus species from section Flavi.</title>
        <authorList>
            <consortium name="DOE Joint Genome Institute"/>
            <person name="Kjaerbolling I."/>
            <person name="Vesth T."/>
            <person name="Frisvad J.C."/>
            <person name="Nybo J.L."/>
            <person name="Theobald S."/>
            <person name="Kildgaard S."/>
            <person name="Isbrandt T."/>
            <person name="Kuo A."/>
            <person name="Sato A."/>
            <person name="Lyhne E.K."/>
            <person name="Kogle M.E."/>
            <person name="Wiebenga A."/>
            <person name="Kun R.S."/>
            <person name="Lubbers R.J."/>
            <person name="Makela M.R."/>
            <person name="Barry K."/>
            <person name="Chovatia M."/>
            <person name="Clum A."/>
            <person name="Daum C."/>
            <person name="Haridas S."/>
            <person name="He G."/>
            <person name="LaButti K."/>
            <person name="Lipzen A."/>
            <person name="Mondo S."/>
            <person name="Riley R."/>
            <person name="Salamov A."/>
            <person name="Simmons B.A."/>
            <person name="Magnuson J.K."/>
            <person name="Henrissat B."/>
            <person name="Mortensen U.H."/>
            <person name="Larsen T.O."/>
            <person name="Devries R.P."/>
            <person name="Grigoriev I.V."/>
            <person name="Machida M."/>
            <person name="Baker S.E."/>
            <person name="Andersen M.R."/>
        </authorList>
    </citation>
    <scope>NUCLEOTIDE SEQUENCE [LARGE SCALE GENOMIC DNA]</scope>
    <source>
        <strain evidence="2 3">CBS 151.66</strain>
    </source>
</reference>
<evidence type="ECO:0000256" key="1">
    <source>
        <dbReference type="SAM" id="MobiDB-lite"/>
    </source>
</evidence>
<name>A0A5N5WYU4_9EURO</name>
<feature type="compositionally biased region" description="Polar residues" evidence="1">
    <location>
        <begin position="618"/>
        <end position="633"/>
    </location>
</feature>
<feature type="compositionally biased region" description="Low complexity" evidence="1">
    <location>
        <begin position="592"/>
        <end position="606"/>
    </location>
</feature>
<evidence type="ECO:0000313" key="2">
    <source>
        <dbReference type="EMBL" id="KAB8073738.1"/>
    </source>
</evidence>
<gene>
    <name evidence="2" type="ORF">BDV29DRAFT_157367</name>
</gene>
<sequence>MDEPTKELVLTLLQEDVREALEAAKGKGKLKVDDMTDHEWVLTEWAQELQHYVTCFQDYKMVTSQAAAVVHDNAALTVAAAEETRAFGDRMTAFQLEERKQSTPNDLLGKDNAAMAGLTVLLGKVATPLKEPSPIKPADILHSEFVIRVNPVAESSKDAAARKLKSQTHLECSPLMGPNSRSRIFEWMSKIEDEPDGTPKWSYPSHELLRAQVTRTEITPDEGDVDHRHFSHPSQQIKSVPRVQEEIPMESAKRRHPELQRVEQVSMLSMPFKKQQVAGTKRKRGHAYERRPRHRTKDGRYEYKGKTSYAADRKVSEGEKKKTTKRKRKHTMMDDFHASNVARNRLTLQSNMDLGLFKMGQTSSPVKVRQEAGLNFSAMKFRSHGLRNTREPTYYCGNREGIGDVRWMPQKLDTGASLSLLDTVDGRANRQIYDMFHYGSVEERDWESAGVPVNTNPGNQSQNEGSLDLSQVTTIPYTWSESVRISPAKEDPFDLYTRQLLNVNLDAQETRTTNPSRKYWTLEDLKCILEQRRALWDSQAYAPVVSANQSPLTKSQKRKRSPSADLGITTQASKVRRMHDNKTNVIQNGAIGAPPSSHHGSASHSAVRFRDSGDINGEPTQTWQPTSASSQLRGQADILDAGLPESDFTLYPDPETSSSISSSLRFRDVGSTMHYGKVDETCELDEAGTSAPVSVMDWEYDKSLTHHANEIVPLPEQSYTLIAQTLSAAYNVIMYPELDPLYNGQGCRLMDITRGEDHGVGNNASNFQESNDYYASGLSNDLSSCWPFEEGGAFSHDIAREEQRQQSSDEVHQILVGQFPEARRSAGEAPKGKIDAESRPTTAVISGLQEDILGGLKGFWRQQKLY</sequence>
<dbReference type="Proteomes" id="UP000326565">
    <property type="component" value="Unassembled WGS sequence"/>
</dbReference>
<feature type="region of interest" description="Disordered" evidence="1">
    <location>
        <begin position="547"/>
        <end position="633"/>
    </location>
</feature>
<feature type="region of interest" description="Disordered" evidence="1">
    <location>
        <begin position="273"/>
        <end position="330"/>
    </location>
</feature>
<dbReference type="EMBL" id="ML732222">
    <property type="protein sequence ID" value="KAB8073738.1"/>
    <property type="molecule type" value="Genomic_DNA"/>
</dbReference>
<feature type="compositionally biased region" description="Basic residues" evidence="1">
    <location>
        <begin position="280"/>
        <end position="297"/>
    </location>
</feature>
<dbReference type="OrthoDB" id="2537141at2759"/>
<feature type="compositionally biased region" description="Basic and acidic residues" evidence="1">
    <location>
        <begin position="298"/>
        <end position="321"/>
    </location>
</feature>
<proteinExistence type="predicted"/>
<organism evidence="2 3">
    <name type="scientific">Aspergillus leporis</name>
    <dbReference type="NCBI Taxonomy" id="41062"/>
    <lineage>
        <taxon>Eukaryota</taxon>
        <taxon>Fungi</taxon>
        <taxon>Dikarya</taxon>
        <taxon>Ascomycota</taxon>
        <taxon>Pezizomycotina</taxon>
        <taxon>Eurotiomycetes</taxon>
        <taxon>Eurotiomycetidae</taxon>
        <taxon>Eurotiales</taxon>
        <taxon>Aspergillaceae</taxon>
        <taxon>Aspergillus</taxon>
        <taxon>Aspergillus subgen. Circumdati</taxon>
    </lineage>
</organism>
<accession>A0A5N5WYU4</accession>